<reference evidence="3 4" key="1">
    <citation type="submission" date="2018-08" db="EMBL/GenBank/DDBJ databases">
        <title>Draft genome sequence of Psychrilyobacter sp. strain SD5 isolated from Black Sea water.</title>
        <authorList>
            <person name="Yadav S."/>
            <person name="Villanueva L."/>
            <person name="Damste J.S.S."/>
        </authorList>
    </citation>
    <scope>NUCLEOTIDE SEQUENCE [LARGE SCALE GENOMIC DNA]</scope>
    <source>
        <strain evidence="3 4">SD5</strain>
    </source>
</reference>
<sequence>MRMIEVEIVSGFLGAGKTTFINKRLKELKGKFSEEKIVLIENEFGDISIDSEFIVEGVTIEEISSGCICCVLKENFKESLEKIIENDIDRIIIEPTGLGLLGEILKILKSEKISKKCEIASVTMVIDGKNYLEQVEIFGSFFTDQIENAKTLYISKIDDMNVESISEIEGSLKEINSRAKTIFEIKDIKSMSITDFNIDIERLRDILEELSSEQHGKILRGKGFLENYTFNIVNGEYEIREESMKRNNKLILIGDLDRENIIKLFN</sequence>
<evidence type="ECO:0000313" key="3">
    <source>
        <dbReference type="EMBL" id="REI40424.1"/>
    </source>
</evidence>
<evidence type="ECO:0000259" key="2">
    <source>
        <dbReference type="Pfam" id="PF07683"/>
    </source>
</evidence>
<dbReference type="PANTHER" id="PTHR13748:SF62">
    <property type="entry name" value="COBW DOMAIN-CONTAINING PROTEIN"/>
    <property type="match status" value="1"/>
</dbReference>
<accession>A0ABX9KG86</accession>
<dbReference type="InterPro" id="IPR011629">
    <property type="entry name" value="CobW-like_C"/>
</dbReference>
<dbReference type="Proteomes" id="UP000263486">
    <property type="component" value="Unassembled WGS sequence"/>
</dbReference>
<comment type="caution">
    <text evidence="3">The sequence shown here is derived from an EMBL/GenBank/DDBJ whole genome shotgun (WGS) entry which is preliminary data.</text>
</comment>
<dbReference type="EMBL" id="QUAJ01000020">
    <property type="protein sequence ID" value="REI40424.1"/>
    <property type="molecule type" value="Genomic_DNA"/>
</dbReference>
<evidence type="ECO:0000259" key="1">
    <source>
        <dbReference type="Pfam" id="PF02492"/>
    </source>
</evidence>
<feature type="domain" description="CobW/HypB/UreG nucleotide-binding" evidence="1">
    <location>
        <begin position="6"/>
        <end position="182"/>
    </location>
</feature>
<organism evidence="3 4">
    <name type="scientific">Psychrilyobacter piezotolerans</name>
    <dbReference type="NCBI Taxonomy" id="2293438"/>
    <lineage>
        <taxon>Bacteria</taxon>
        <taxon>Fusobacteriati</taxon>
        <taxon>Fusobacteriota</taxon>
        <taxon>Fusobacteriia</taxon>
        <taxon>Fusobacteriales</taxon>
        <taxon>Fusobacteriaceae</taxon>
        <taxon>Psychrilyobacter</taxon>
    </lineage>
</organism>
<dbReference type="SUPFAM" id="SSF52540">
    <property type="entry name" value="P-loop containing nucleoside triphosphate hydrolases"/>
    <property type="match status" value="1"/>
</dbReference>
<feature type="domain" description="CobW C-terminal" evidence="2">
    <location>
        <begin position="196"/>
        <end position="265"/>
    </location>
</feature>
<dbReference type="SUPFAM" id="SSF90002">
    <property type="entry name" value="Hypothetical protein YjiA, C-terminal domain"/>
    <property type="match status" value="1"/>
</dbReference>
<dbReference type="Pfam" id="PF07683">
    <property type="entry name" value="CobW_C"/>
    <property type="match status" value="1"/>
</dbReference>
<name>A0ABX9KG86_9FUSO</name>
<proteinExistence type="predicted"/>
<dbReference type="Gene3D" id="3.40.50.300">
    <property type="entry name" value="P-loop containing nucleotide triphosphate hydrolases"/>
    <property type="match status" value="1"/>
</dbReference>
<dbReference type="InterPro" id="IPR003495">
    <property type="entry name" value="CobW/HypB/UreG_nucleotide-bd"/>
</dbReference>
<dbReference type="CDD" id="cd03112">
    <property type="entry name" value="CobW-like"/>
    <property type="match status" value="1"/>
</dbReference>
<evidence type="ECO:0000313" key="4">
    <source>
        <dbReference type="Proteomes" id="UP000263486"/>
    </source>
</evidence>
<protein>
    <submittedName>
        <fullName evidence="3">GTP-binding protein</fullName>
    </submittedName>
</protein>
<dbReference type="Pfam" id="PF02492">
    <property type="entry name" value="cobW"/>
    <property type="match status" value="1"/>
</dbReference>
<dbReference type="InterPro" id="IPR051316">
    <property type="entry name" value="Zinc-reg_GTPase_activator"/>
</dbReference>
<keyword evidence="4" id="KW-1185">Reference proteome</keyword>
<gene>
    <name evidence="3" type="ORF">DYH56_11225</name>
</gene>
<dbReference type="InterPro" id="IPR027417">
    <property type="entry name" value="P-loop_NTPase"/>
</dbReference>
<dbReference type="PANTHER" id="PTHR13748">
    <property type="entry name" value="COBW-RELATED"/>
    <property type="match status" value="1"/>
</dbReference>